<keyword evidence="9 14" id="KW-1133">Transmembrane helix</keyword>
<dbReference type="HAMAP" id="MF_02239">
    <property type="entry name" value="HemJ"/>
    <property type="match status" value="1"/>
</dbReference>
<reference evidence="16 17" key="1">
    <citation type="submission" date="2019-08" db="EMBL/GenBank/DDBJ databases">
        <title>Phlebobacter frassis gen. nov. sp. nov., a new member of family Sphingobacteriaceae isolated from sand fly rearing media.</title>
        <authorList>
            <person name="Kakumanu M.L."/>
            <person name="Marayati B.F."/>
            <person name="Wada-Katsumata A."/>
            <person name="Wasserberg G."/>
            <person name="Schal C."/>
            <person name="Apperson C.S."/>
            <person name="Ponnusamy L."/>
        </authorList>
    </citation>
    <scope>NUCLEOTIDE SEQUENCE [LARGE SCALE GENOMIC DNA]</scope>
    <source>
        <strain evidence="16 17">SSI9</strain>
    </source>
</reference>
<dbReference type="InterPro" id="IPR005265">
    <property type="entry name" value="HemJ-like"/>
</dbReference>
<evidence type="ECO:0000256" key="10">
    <source>
        <dbReference type="ARBA" id="ARBA00023002"/>
    </source>
</evidence>
<keyword evidence="11 14" id="KW-0408">Iron</keyword>
<sequence length="179" mass="21034">MIYLYAKALHIIFMVCWMAGLFYMPRLFIYHTEAKQKSDIEYQVLHEQFAIMERRLWWMITTPAMCITVASALTMLYLSPGLVSQGWMHVKLTFVAALLVYHFKSQHIMKQLAIGKSTWTSSQLRLWNEVSTIILFAIVFLVIFRSTIDWIYGVLGLLGLAVLLMILIKLYRRYRKSNK</sequence>
<evidence type="ECO:0000256" key="9">
    <source>
        <dbReference type="ARBA" id="ARBA00022989"/>
    </source>
</evidence>
<dbReference type="GO" id="GO:0046872">
    <property type="term" value="F:metal ion binding"/>
    <property type="evidence" value="ECO:0007669"/>
    <property type="project" value="UniProtKB-UniRule"/>
</dbReference>
<evidence type="ECO:0000256" key="6">
    <source>
        <dbReference type="ARBA" id="ARBA00022617"/>
    </source>
</evidence>
<accession>A0A5D4HCK6</accession>
<feature type="transmembrane region" description="Helical" evidence="14">
    <location>
        <begin position="56"/>
        <end position="78"/>
    </location>
</feature>
<organism evidence="16 17">
    <name type="scientific">Sphingobacterium phlebotomi</name>
    <dbReference type="NCBI Taxonomy" id="2605433"/>
    <lineage>
        <taxon>Bacteria</taxon>
        <taxon>Pseudomonadati</taxon>
        <taxon>Bacteroidota</taxon>
        <taxon>Sphingobacteriia</taxon>
        <taxon>Sphingobacteriales</taxon>
        <taxon>Sphingobacteriaceae</taxon>
        <taxon>Sphingobacterium</taxon>
    </lineage>
</organism>
<evidence type="ECO:0000256" key="4">
    <source>
        <dbReference type="ARBA" id="ARBA00017504"/>
    </source>
</evidence>
<keyword evidence="5 14" id="KW-1003">Cell membrane</keyword>
<comment type="pathway">
    <text evidence="2 14 15">Porphyrin-containing compound metabolism; protoporphyrin-IX biosynthesis; protoporphyrin-IX from protoporphyrinogen-IX: step 1/1.</text>
</comment>
<comment type="caution">
    <text evidence="16">The sequence shown here is derived from an EMBL/GenBank/DDBJ whole genome shotgun (WGS) entry which is preliminary data.</text>
</comment>
<keyword evidence="10 14" id="KW-0560">Oxidoreductase</keyword>
<name>A0A5D4HCK6_9SPHI</name>
<feature type="transmembrane region" description="Helical" evidence="14">
    <location>
        <begin position="6"/>
        <end position="29"/>
    </location>
</feature>
<keyword evidence="8 14" id="KW-0479">Metal-binding</keyword>
<feature type="transmembrane region" description="Helical" evidence="14">
    <location>
        <begin position="150"/>
        <end position="171"/>
    </location>
</feature>
<keyword evidence="17" id="KW-1185">Reference proteome</keyword>
<evidence type="ECO:0000256" key="5">
    <source>
        <dbReference type="ARBA" id="ARBA00022475"/>
    </source>
</evidence>
<keyword evidence="12 14" id="KW-0472">Membrane</keyword>
<dbReference type="Pfam" id="PF03653">
    <property type="entry name" value="UPF0093"/>
    <property type="match status" value="1"/>
</dbReference>
<evidence type="ECO:0000256" key="3">
    <source>
        <dbReference type="ARBA" id="ARBA00006501"/>
    </source>
</evidence>
<evidence type="ECO:0000256" key="12">
    <source>
        <dbReference type="ARBA" id="ARBA00023136"/>
    </source>
</evidence>
<comment type="cofactor">
    <cofactor evidence="14 15">
        <name>heme b</name>
        <dbReference type="ChEBI" id="CHEBI:60344"/>
    </cofactor>
    <text evidence="14 15">Binds 1 heme b (iron(II)-protoporphyrin IX) group per subunit.</text>
</comment>
<dbReference type="Proteomes" id="UP000322362">
    <property type="component" value="Unassembled WGS sequence"/>
</dbReference>
<evidence type="ECO:0000256" key="8">
    <source>
        <dbReference type="ARBA" id="ARBA00022723"/>
    </source>
</evidence>
<evidence type="ECO:0000256" key="14">
    <source>
        <dbReference type="HAMAP-Rule" id="MF_02239"/>
    </source>
</evidence>
<comment type="function">
    <text evidence="14 15">Catalyzes the oxidation of protoporphyrinogen IX to protoporphyrin IX.</text>
</comment>
<evidence type="ECO:0000256" key="11">
    <source>
        <dbReference type="ARBA" id="ARBA00023004"/>
    </source>
</evidence>
<dbReference type="GO" id="GO:0070818">
    <property type="term" value="F:protoporphyrinogen oxidase activity"/>
    <property type="evidence" value="ECO:0007669"/>
    <property type="project" value="UniProtKB-UniRule"/>
</dbReference>
<gene>
    <name evidence="16" type="primary">hemJ</name>
    <name evidence="16" type="ORF">FXV77_03665</name>
</gene>
<comment type="similarity">
    <text evidence="3 14 15">Belongs to the HemJ family.</text>
</comment>
<proteinExistence type="inferred from homology"/>
<comment type="subunit">
    <text evidence="14">Homodimer.</text>
</comment>
<feature type="binding site" description="axial binding residue" evidence="14">
    <location>
        <position position="10"/>
    </location>
    <ligand>
        <name>heme</name>
        <dbReference type="ChEBI" id="CHEBI:30413"/>
    </ligand>
    <ligandPart>
        <name>Fe</name>
        <dbReference type="ChEBI" id="CHEBI:18248"/>
    </ligandPart>
</feature>
<feature type="transmembrane region" description="Helical" evidence="14">
    <location>
        <begin position="124"/>
        <end position="144"/>
    </location>
</feature>
<dbReference type="UniPathway" id="UPA00251">
    <property type="reaction ID" value="UER00324"/>
</dbReference>
<evidence type="ECO:0000256" key="15">
    <source>
        <dbReference type="PIRNR" id="PIRNR004638"/>
    </source>
</evidence>
<dbReference type="NCBIfam" id="TIGR00701">
    <property type="entry name" value="protoporphyrinogen oxidase HemJ"/>
    <property type="match status" value="1"/>
</dbReference>
<evidence type="ECO:0000256" key="7">
    <source>
        <dbReference type="ARBA" id="ARBA00022692"/>
    </source>
</evidence>
<dbReference type="EC" id="1.3.99.-" evidence="14 15"/>
<comment type="catalytic activity">
    <reaction evidence="13 14 15">
        <text>protoporphyrinogen IX + 3 A = protoporphyrin IX + 3 AH2</text>
        <dbReference type="Rhea" id="RHEA:62000"/>
        <dbReference type="ChEBI" id="CHEBI:13193"/>
        <dbReference type="ChEBI" id="CHEBI:17499"/>
        <dbReference type="ChEBI" id="CHEBI:57306"/>
        <dbReference type="ChEBI" id="CHEBI:57307"/>
    </reaction>
</comment>
<comment type="subcellular location">
    <subcellularLocation>
        <location evidence="1 14">Cell membrane</location>
        <topology evidence="1 14">Multi-pass membrane protein</topology>
    </subcellularLocation>
</comment>
<feature type="binding site" description="axial binding residue" evidence="14">
    <location>
        <position position="91"/>
    </location>
    <ligand>
        <name>heme</name>
        <dbReference type="ChEBI" id="CHEBI:30413"/>
    </ligand>
    <ligandPart>
        <name>Fe</name>
        <dbReference type="ChEBI" id="CHEBI:18248"/>
    </ligandPart>
</feature>
<dbReference type="PANTHER" id="PTHR40255:SF1">
    <property type="entry name" value="PROTOPORPHYRINOGEN IX OXIDASE"/>
    <property type="match status" value="1"/>
</dbReference>
<keyword evidence="7 14" id="KW-0812">Transmembrane</keyword>
<protein>
    <recommendedName>
        <fullName evidence="4 14">Protoporphyrinogen IX oxidase</fullName>
        <shortName evidence="14">PPO</shortName>
        <ecNumber evidence="14 15">1.3.99.-</ecNumber>
    </recommendedName>
</protein>
<keyword evidence="6 14" id="KW-0349">Heme</keyword>
<dbReference type="PIRSF" id="PIRSF004638">
    <property type="entry name" value="UCP004638"/>
    <property type="match status" value="1"/>
</dbReference>
<feature type="transmembrane region" description="Helical" evidence="14">
    <location>
        <begin position="84"/>
        <end position="103"/>
    </location>
</feature>
<evidence type="ECO:0000313" key="17">
    <source>
        <dbReference type="Proteomes" id="UP000322362"/>
    </source>
</evidence>
<evidence type="ECO:0000313" key="16">
    <source>
        <dbReference type="EMBL" id="TYR38387.1"/>
    </source>
</evidence>
<dbReference type="PANTHER" id="PTHR40255">
    <property type="entry name" value="UPF0093 MEMBRANE PROTEIN SLR1790"/>
    <property type="match status" value="1"/>
</dbReference>
<dbReference type="GO" id="GO:0006782">
    <property type="term" value="P:protoporphyrinogen IX biosynthetic process"/>
    <property type="evidence" value="ECO:0007669"/>
    <property type="project" value="UniProtKB-UniRule"/>
</dbReference>
<dbReference type="EMBL" id="VTAV01000001">
    <property type="protein sequence ID" value="TYR38387.1"/>
    <property type="molecule type" value="Genomic_DNA"/>
</dbReference>
<dbReference type="GO" id="GO:0005886">
    <property type="term" value="C:plasma membrane"/>
    <property type="evidence" value="ECO:0007669"/>
    <property type="project" value="UniProtKB-SubCell"/>
</dbReference>
<evidence type="ECO:0000256" key="1">
    <source>
        <dbReference type="ARBA" id="ARBA00004651"/>
    </source>
</evidence>
<dbReference type="AlphaFoldDB" id="A0A5D4HCK6"/>
<evidence type="ECO:0000256" key="13">
    <source>
        <dbReference type="ARBA" id="ARBA00048390"/>
    </source>
</evidence>
<evidence type="ECO:0000256" key="2">
    <source>
        <dbReference type="ARBA" id="ARBA00005073"/>
    </source>
</evidence>
<dbReference type="RefSeq" id="WP_148917817.1">
    <property type="nucleotide sequence ID" value="NZ_VTAV01000001.1"/>
</dbReference>